<protein>
    <submittedName>
        <fullName evidence="1">Uncharacterized protein</fullName>
    </submittedName>
</protein>
<reference evidence="1 2" key="1">
    <citation type="submission" date="2024-07" db="EMBL/GenBank/DDBJ databases">
        <title>Chromosome-level genome assembly of the water stick insect Ranatra chinensis (Heteroptera: Nepidae).</title>
        <authorList>
            <person name="Liu X."/>
        </authorList>
    </citation>
    <scope>NUCLEOTIDE SEQUENCE [LARGE SCALE GENOMIC DNA]</scope>
    <source>
        <strain evidence="1">Cailab_2021Rc</strain>
        <tissue evidence="1">Muscle</tissue>
    </source>
</reference>
<sequence>MASKRRNMFYENKKQERTEIDFESPVESGDTVKKKILRQPPNRKLKLSTANKLTIEKMVLKPTVVFSQKRIYEDMNNLSREATHRWHSLMGSTERIGTTPRGDNAANVFYVGVTGLRDGLRKIGRIPGDWDVFQVWSERF</sequence>
<accession>A0ABD0YUJ9</accession>
<evidence type="ECO:0000313" key="1">
    <source>
        <dbReference type="EMBL" id="KAL1139431.1"/>
    </source>
</evidence>
<organism evidence="1 2">
    <name type="scientific">Ranatra chinensis</name>
    <dbReference type="NCBI Taxonomy" id="642074"/>
    <lineage>
        <taxon>Eukaryota</taxon>
        <taxon>Metazoa</taxon>
        <taxon>Ecdysozoa</taxon>
        <taxon>Arthropoda</taxon>
        <taxon>Hexapoda</taxon>
        <taxon>Insecta</taxon>
        <taxon>Pterygota</taxon>
        <taxon>Neoptera</taxon>
        <taxon>Paraneoptera</taxon>
        <taxon>Hemiptera</taxon>
        <taxon>Heteroptera</taxon>
        <taxon>Panheteroptera</taxon>
        <taxon>Nepomorpha</taxon>
        <taxon>Nepidae</taxon>
        <taxon>Ranatrinae</taxon>
        <taxon>Ranatra</taxon>
    </lineage>
</organism>
<name>A0ABD0YUJ9_9HEMI</name>
<evidence type="ECO:0000313" key="2">
    <source>
        <dbReference type="Proteomes" id="UP001558652"/>
    </source>
</evidence>
<keyword evidence="2" id="KW-1185">Reference proteome</keyword>
<dbReference type="Proteomes" id="UP001558652">
    <property type="component" value="Unassembled WGS sequence"/>
</dbReference>
<dbReference type="EMBL" id="JBFDAA010000002">
    <property type="protein sequence ID" value="KAL1139431.1"/>
    <property type="molecule type" value="Genomic_DNA"/>
</dbReference>
<dbReference type="AlphaFoldDB" id="A0ABD0YUJ9"/>
<comment type="caution">
    <text evidence="1">The sequence shown here is derived from an EMBL/GenBank/DDBJ whole genome shotgun (WGS) entry which is preliminary data.</text>
</comment>
<proteinExistence type="predicted"/>
<gene>
    <name evidence="1" type="ORF">AAG570_006415</name>
</gene>